<evidence type="ECO:0000256" key="3">
    <source>
        <dbReference type="ARBA" id="ARBA00020653"/>
    </source>
</evidence>
<dbReference type="InterPro" id="IPR005801">
    <property type="entry name" value="ADC_synthase"/>
</dbReference>
<dbReference type="Gene3D" id="3.60.120.10">
    <property type="entry name" value="Anthranilate synthase"/>
    <property type="match status" value="1"/>
</dbReference>
<keyword evidence="4" id="KW-0479">Metal-binding</keyword>
<dbReference type="InterPro" id="IPR006805">
    <property type="entry name" value="Anth_synth_I_N"/>
</dbReference>
<evidence type="ECO:0000256" key="4">
    <source>
        <dbReference type="ARBA" id="ARBA00022723"/>
    </source>
</evidence>
<reference evidence="12" key="1">
    <citation type="submission" date="2016-10" db="EMBL/GenBank/DDBJ databases">
        <authorList>
            <person name="Varghese N."/>
        </authorList>
    </citation>
    <scope>NUCLEOTIDE SEQUENCE [LARGE SCALE GENOMIC DNA]</scope>
    <source>
        <strain evidence="12">DSM 20406</strain>
    </source>
</reference>
<evidence type="ECO:0000259" key="9">
    <source>
        <dbReference type="Pfam" id="PF00425"/>
    </source>
</evidence>
<evidence type="ECO:0000256" key="6">
    <source>
        <dbReference type="ARBA" id="ARBA00023239"/>
    </source>
</evidence>
<dbReference type="Pfam" id="PF00425">
    <property type="entry name" value="Chorismate_bind"/>
    <property type="match status" value="1"/>
</dbReference>
<dbReference type="InterPro" id="IPR015890">
    <property type="entry name" value="Chorismate_C"/>
</dbReference>
<evidence type="ECO:0000256" key="1">
    <source>
        <dbReference type="ARBA" id="ARBA00001946"/>
    </source>
</evidence>
<evidence type="ECO:0000256" key="7">
    <source>
        <dbReference type="ARBA" id="ARBA00025634"/>
    </source>
</evidence>
<dbReference type="Pfam" id="PF04715">
    <property type="entry name" value="Anth_synt_I_N"/>
    <property type="match status" value="1"/>
</dbReference>
<dbReference type="SUPFAM" id="SSF56322">
    <property type="entry name" value="ADC synthase"/>
    <property type="match status" value="1"/>
</dbReference>
<comment type="catalytic activity">
    <reaction evidence="8">
        <text>chorismate + L-glutamine = anthranilate + pyruvate + L-glutamate + H(+)</text>
        <dbReference type="Rhea" id="RHEA:21732"/>
        <dbReference type="ChEBI" id="CHEBI:15361"/>
        <dbReference type="ChEBI" id="CHEBI:15378"/>
        <dbReference type="ChEBI" id="CHEBI:16567"/>
        <dbReference type="ChEBI" id="CHEBI:29748"/>
        <dbReference type="ChEBI" id="CHEBI:29985"/>
        <dbReference type="ChEBI" id="CHEBI:58359"/>
        <dbReference type="EC" id="4.1.3.27"/>
    </reaction>
</comment>
<feature type="domain" description="Chorismate-utilising enzyme C-terminal" evidence="9">
    <location>
        <begin position="217"/>
        <end position="470"/>
    </location>
</feature>
<dbReference type="PANTHER" id="PTHR11236:SF48">
    <property type="entry name" value="ISOCHORISMATE SYNTHASE MENF"/>
    <property type="match status" value="1"/>
</dbReference>
<name>A0A1H6VZK6_9FIRM</name>
<proteinExistence type="predicted"/>
<sequence>MFEPSLEDMTKMDVTGYRYIPLKKEIYSDFFTPIMVLKKLRSITDHCFILESNEHSNQWGQYSFIGFNPKHEITCNNYRLTFDGFDEGRKNPTKYIRQFMNHHKSMKLAHFPTLTGGLVGFFSYDYAKYHEKALKLVEKDDTHFKDVDLMFFDEIICFDHYKQKISIIVNVETNNLEEDYQKKCERIIEIENIIKHTEMKFEEPLRLKSAFTPQFSKEEYCAKVEIVKNHIIEGDIFQAVLANRLEAKCSGSLLDTYRILRTTNPSPYMFYFHSQTLEVAGASPETMVKLENGIVSSFPIAGTRPRGRNEEEDERLIEDLLHDEKELAEHNMLVDLGRNDLGSISEIGSVKVDSYKEVLKFSKVIHIASKVSGKLTKDRDALDALEHTLPAGTLSGAPKIRAVNIISELEGVKRGIYGGAIGYLDLTGNMDTCIGIRLAYKKASNLYVCSGAGIVADSIGNHEYQECFNKAAAVMEALKEANGGIDA</sequence>
<dbReference type="Proteomes" id="UP000183028">
    <property type="component" value="Unassembled WGS sequence"/>
</dbReference>
<dbReference type="GO" id="GO:0004049">
    <property type="term" value="F:anthranilate synthase activity"/>
    <property type="evidence" value="ECO:0007669"/>
    <property type="project" value="UniProtKB-EC"/>
</dbReference>
<comment type="cofactor">
    <cofactor evidence="1">
        <name>Mg(2+)</name>
        <dbReference type="ChEBI" id="CHEBI:18420"/>
    </cofactor>
</comment>
<dbReference type="PANTHER" id="PTHR11236">
    <property type="entry name" value="AMINOBENZOATE/ANTHRANILATE SYNTHASE"/>
    <property type="match status" value="1"/>
</dbReference>
<keyword evidence="5" id="KW-0460">Magnesium</keyword>
<dbReference type="GO" id="GO:0000162">
    <property type="term" value="P:L-tryptophan biosynthetic process"/>
    <property type="evidence" value="ECO:0007669"/>
    <property type="project" value="TreeGrafter"/>
</dbReference>
<dbReference type="InterPro" id="IPR019999">
    <property type="entry name" value="Anth_synth_I-like"/>
</dbReference>
<dbReference type="OrthoDB" id="9803598at2"/>
<dbReference type="PRINTS" id="PR00095">
    <property type="entry name" value="ANTSNTHASEI"/>
</dbReference>
<keyword evidence="6" id="KW-0456">Lyase</keyword>
<evidence type="ECO:0000256" key="5">
    <source>
        <dbReference type="ARBA" id="ARBA00022842"/>
    </source>
</evidence>
<dbReference type="STRING" id="322505.SAMN04487836_12314"/>
<evidence type="ECO:0000259" key="10">
    <source>
        <dbReference type="Pfam" id="PF04715"/>
    </source>
</evidence>
<evidence type="ECO:0000256" key="2">
    <source>
        <dbReference type="ARBA" id="ARBA00011575"/>
    </source>
</evidence>
<evidence type="ECO:0000256" key="8">
    <source>
        <dbReference type="ARBA" id="ARBA00047683"/>
    </source>
</evidence>
<accession>A0A1H6VZK6</accession>
<feature type="domain" description="Anthranilate synthase component I N-terminal" evidence="10">
    <location>
        <begin position="31"/>
        <end position="165"/>
    </location>
</feature>
<comment type="subunit">
    <text evidence="2">Heterotetramer consisting of two non-identical subunits: a beta subunit (TrpG) and a large alpha subunit (TrpE).</text>
</comment>
<evidence type="ECO:0000313" key="11">
    <source>
        <dbReference type="EMBL" id="SEJ08534.1"/>
    </source>
</evidence>
<dbReference type="GO" id="GO:0046872">
    <property type="term" value="F:metal ion binding"/>
    <property type="evidence" value="ECO:0007669"/>
    <property type="project" value="UniProtKB-KW"/>
</dbReference>
<evidence type="ECO:0000313" key="12">
    <source>
        <dbReference type="Proteomes" id="UP000183028"/>
    </source>
</evidence>
<gene>
    <name evidence="11" type="ORF">SAMN04487834_10547</name>
</gene>
<comment type="function">
    <text evidence="7">Part of a heterotetrameric complex that catalyzes the two-step biosynthesis of anthranilate, an intermediate in the biosynthesis of L-tryptophan. In the first step, the glutamine-binding beta subunit (TrpG) of anthranilate synthase (AS) provides the glutamine amidotransferase activity which generates ammonia as a substrate that, along with chorismate, is used in the second step, catalyzed by the large alpha subunit of AS (TrpE) to produce anthranilate. In the absence of TrpG, TrpE can synthesize anthranilate directly from chorismate and high concentrations of ammonia.</text>
</comment>
<dbReference type="eggNOG" id="COG0147">
    <property type="taxonomic scope" value="Bacteria"/>
</dbReference>
<dbReference type="AlphaFoldDB" id="A0A1H6VZK6"/>
<keyword evidence="12" id="KW-1185">Reference proteome</keyword>
<organism evidence="11 12">
    <name type="scientific">Sharpea azabuensis</name>
    <dbReference type="NCBI Taxonomy" id="322505"/>
    <lineage>
        <taxon>Bacteria</taxon>
        <taxon>Bacillati</taxon>
        <taxon>Bacillota</taxon>
        <taxon>Erysipelotrichia</taxon>
        <taxon>Erysipelotrichales</taxon>
        <taxon>Coprobacillaceae</taxon>
        <taxon>Sharpea</taxon>
    </lineage>
</organism>
<dbReference type="EMBL" id="FNYK01000054">
    <property type="protein sequence ID" value="SEJ08534.1"/>
    <property type="molecule type" value="Genomic_DNA"/>
</dbReference>
<dbReference type="RefSeq" id="WP_074732550.1">
    <property type="nucleotide sequence ID" value="NZ_FNYK01000054.1"/>
</dbReference>
<protein>
    <recommendedName>
        <fullName evidence="3">Anthranilate synthase component 1</fullName>
    </recommendedName>
</protein>